<proteinExistence type="predicted"/>
<evidence type="ECO:0000313" key="3">
    <source>
        <dbReference type="EMBL" id="KAK7025247.1"/>
    </source>
</evidence>
<feature type="transmembrane region" description="Helical" evidence="2">
    <location>
        <begin position="6"/>
        <end position="28"/>
    </location>
</feature>
<evidence type="ECO:0000313" key="4">
    <source>
        <dbReference type="Proteomes" id="UP001362999"/>
    </source>
</evidence>
<dbReference type="AlphaFoldDB" id="A0AAW0BH29"/>
<feature type="compositionally biased region" description="Basic and acidic residues" evidence="1">
    <location>
        <begin position="38"/>
        <end position="49"/>
    </location>
</feature>
<organism evidence="3 4">
    <name type="scientific">Favolaschia claudopus</name>
    <dbReference type="NCBI Taxonomy" id="2862362"/>
    <lineage>
        <taxon>Eukaryota</taxon>
        <taxon>Fungi</taxon>
        <taxon>Dikarya</taxon>
        <taxon>Basidiomycota</taxon>
        <taxon>Agaricomycotina</taxon>
        <taxon>Agaricomycetes</taxon>
        <taxon>Agaricomycetidae</taxon>
        <taxon>Agaricales</taxon>
        <taxon>Marasmiineae</taxon>
        <taxon>Mycenaceae</taxon>
        <taxon>Favolaschia</taxon>
    </lineage>
</organism>
<evidence type="ECO:0008006" key="5">
    <source>
        <dbReference type="Google" id="ProtNLM"/>
    </source>
</evidence>
<name>A0AAW0BH29_9AGAR</name>
<accession>A0AAW0BH29</accession>
<keyword evidence="4" id="KW-1185">Reference proteome</keyword>
<evidence type="ECO:0000256" key="2">
    <source>
        <dbReference type="SAM" id="Phobius"/>
    </source>
</evidence>
<comment type="caution">
    <text evidence="3">The sequence shown here is derived from an EMBL/GenBank/DDBJ whole genome shotgun (WGS) entry which is preliminary data.</text>
</comment>
<dbReference type="Proteomes" id="UP001362999">
    <property type="component" value="Unassembled WGS sequence"/>
</dbReference>
<keyword evidence="2" id="KW-0472">Membrane</keyword>
<feature type="compositionally biased region" description="Polar residues" evidence="1">
    <location>
        <begin position="50"/>
        <end position="64"/>
    </location>
</feature>
<evidence type="ECO:0000256" key="1">
    <source>
        <dbReference type="SAM" id="MobiDB-lite"/>
    </source>
</evidence>
<sequence>MEGQRHYLIWVLCVYLKLLSGYLSRPIYFCTPKELRKRKDENRENDREGSQCNQDSATSMNAQGVSMWRGVSLGGECGR</sequence>
<keyword evidence="2" id="KW-1133">Transmembrane helix</keyword>
<feature type="region of interest" description="Disordered" evidence="1">
    <location>
        <begin position="38"/>
        <end position="79"/>
    </location>
</feature>
<gene>
    <name evidence="3" type="ORF">R3P38DRAFT_1065068</name>
</gene>
<dbReference type="EMBL" id="JAWWNJ010000034">
    <property type="protein sequence ID" value="KAK7025247.1"/>
    <property type="molecule type" value="Genomic_DNA"/>
</dbReference>
<keyword evidence="2" id="KW-0812">Transmembrane</keyword>
<protein>
    <recommendedName>
        <fullName evidence="5">Secreted protein</fullName>
    </recommendedName>
</protein>
<reference evidence="3 4" key="1">
    <citation type="journal article" date="2024" name="J Genomics">
        <title>Draft genome sequencing and assembly of Favolaschia claudopus CIRM-BRFM 2984 isolated from oak limbs.</title>
        <authorList>
            <person name="Navarro D."/>
            <person name="Drula E."/>
            <person name="Chaduli D."/>
            <person name="Cazenave R."/>
            <person name="Ahrendt S."/>
            <person name="Wang J."/>
            <person name="Lipzen A."/>
            <person name="Daum C."/>
            <person name="Barry K."/>
            <person name="Grigoriev I.V."/>
            <person name="Favel A."/>
            <person name="Rosso M.N."/>
            <person name="Martin F."/>
        </authorList>
    </citation>
    <scope>NUCLEOTIDE SEQUENCE [LARGE SCALE GENOMIC DNA]</scope>
    <source>
        <strain evidence="3 4">CIRM-BRFM 2984</strain>
    </source>
</reference>